<dbReference type="InterPro" id="IPR050939">
    <property type="entry name" value="Olfactory_GPCR1"/>
</dbReference>
<evidence type="ECO:0000256" key="3">
    <source>
        <dbReference type="ARBA" id="ARBA00022606"/>
    </source>
</evidence>
<evidence type="ECO:0000256" key="10">
    <source>
        <dbReference type="ARBA" id="ARBA00023170"/>
    </source>
</evidence>
<keyword evidence="4 13" id="KW-0812">Transmembrane</keyword>
<dbReference type="InterPro" id="IPR000276">
    <property type="entry name" value="GPCR_Rhodpsn"/>
</dbReference>
<dbReference type="PRINTS" id="PR00245">
    <property type="entry name" value="OLFACTORYR"/>
</dbReference>
<dbReference type="GO" id="GO:0004930">
    <property type="term" value="F:G protein-coupled receptor activity"/>
    <property type="evidence" value="ECO:0007669"/>
    <property type="project" value="UniProtKB-KW"/>
</dbReference>
<dbReference type="PROSITE" id="PS50262">
    <property type="entry name" value="G_PROTEIN_RECEP_F1_2"/>
    <property type="match status" value="1"/>
</dbReference>
<feature type="domain" description="G-protein coupled receptors family 1 profile" evidence="15">
    <location>
        <begin position="48"/>
        <end position="297"/>
    </location>
</feature>
<dbReference type="GO" id="GO:0004984">
    <property type="term" value="F:olfactory receptor activity"/>
    <property type="evidence" value="ECO:0007669"/>
    <property type="project" value="InterPro"/>
</dbReference>
<feature type="transmembrane region" description="Helical" evidence="14">
    <location>
        <begin position="147"/>
        <end position="170"/>
    </location>
</feature>
<evidence type="ECO:0000256" key="1">
    <source>
        <dbReference type="ARBA" id="ARBA00004651"/>
    </source>
</evidence>
<dbReference type="InterPro" id="IPR000725">
    <property type="entry name" value="Olfact_rcpt"/>
</dbReference>
<dbReference type="FunFam" id="1.20.1070.10:FF:000010">
    <property type="entry name" value="Olfactory receptor"/>
    <property type="match status" value="1"/>
</dbReference>
<dbReference type="Pfam" id="PF13853">
    <property type="entry name" value="7tm_4"/>
    <property type="match status" value="1"/>
</dbReference>
<dbReference type="Gene3D" id="1.20.1070.10">
    <property type="entry name" value="Rhodopsin 7-helix transmembrane proteins"/>
    <property type="match status" value="1"/>
</dbReference>
<feature type="transmembrane region" description="Helical" evidence="14">
    <location>
        <begin position="204"/>
        <end position="232"/>
    </location>
</feature>
<dbReference type="Proteomes" id="UP000694545">
    <property type="component" value="Unplaced"/>
</dbReference>
<evidence type="ECO:0000313" key="16">
    <source>
        <dbReference type="Ensembl" id="ENSVKKP00000016662.1"/>
    </source>
</evidence>
<protein>
    <recommendedName>
        <fullName evidence="14">Olfactory receptor</fullName>
    </recommendedName>
</protein>
<dbReference type="AlphaFoldDB" id="A0A8D2L423"/>
<evidence type="ECO:0000256" key="5">
    <source>
        <dbReference type="ARBA" id="ARBA00022725"/>
    </source>
</evidence>
<keyword evidence="2 14" id="KW-1003">Cell membrane</keyword>
<feature type="transmembrane region" description="Helical" evidence="14">
    <location>
        <begin position="67"/>
        <end position="89"/>
    </location>
</feature>
<comment type="similarity">
    <text evidence="13">Belongs to the G-protein coupled receptor 1 family.</text>
</comment>
<keyword evidence="17" id="KW-1185">Reference proteome</keyword>
<dbReference type="SUPFAM" id="SSF81321">
    <property type="entry name" value="Family A G protein-coupled receptor-like"/>
    <property type="match status" value="1"/>
</dbReference>
<comment type="subcellular location">
    <subcellularLocation>
        <location evidence="1 14">Cell membrane</location>
        <topology evidence="1 14">Multi-pass membrane protein</topology>
    </subcellularLocation>
</comment>
<dbReference type="PANTHER" id="PTHR24242">
    <property type="entry name" value="G-PROTEIN COUPLED RECEPTOR"/>
    <property type="match status" value="1"/>
</dbReference>
<keyword evidence="8 14" id="KW-0472">Membrane</keyword>
<accession>A0A8D2L423</accession>
<dbReference type="PROSITE" id="PS00237">
    <property type="entry name" value="G_PROTEIN_RECEP_F1_1"/>
    <property type="match status" value="1"/>
</dbReference>
<feature type="transmembrane region" description="Helical" evidence="14">
    <location>
        <begin position="32"/>
        <end position="55"/>
    </location>
</feature>
<evidence type="ECO:0000256" key="13">
    <source>
        <dbReference type="RuleBase" id="RU000688"/>
    </source>
</evidence>
<keyword evidence="3 14" id="KW-0716">Sensory transduction</keyword>
<evidence type="ECO:0000256" key="2">
    <source>
        <dbReference type="ARBA" id="ARBA00022475"/>
    </source>
</evidence>
<keyword evidence="12 13" id="KW-0807">Transducer</keyword>
<keyword evidence="10 13" id="KW-0675">Receptor</keyword>
<feature type="transmembrane region" description="Helical" evidence="14">
    <location>
        <begin position="244"/>
        <end position="268"/>
    </location>
</feature>
<evidence type="ECO:0000256" key="6">
    <source>
        <dbReference type="ARBA" id="ARBA00022989"/>
    </source>
</evidence>
<name>A0A8D2L423_VARKO</name>
<evidence type="ECO:0000256" key="8">
    <source>
        <dbReference type="ARBA" id="ARBA00023136"/>
    </source>
</evidence>
<organism evidence="16 17">
    <name type="scientific">Varanus komodoensis</name>
    <name type="common">Komodo dragon</name>
    <dbReference type="NCBI Taxonomy" id="61221"/>
    <lineage>
        <taxon>Eukaryota</taxon>
        <taxon>Metazoa</taxon>
        <taxon>Chordata</taxon>
        <taxon>Craniata</taxon>
        <taxon>Vertebrata</taxon>
        <taxon>Euteleostomi</taxon>
        <taxon>Lepidosauria</taxon>
        <taxon>Squamata</taxon>
        <taxon>Bifurcata</taxon>
        <taxon>Unidentata</taxon>
        <taxon>Episquamata</taxon>
        <taxon>Toxicofera</taxon>
        <taxon>Anguimorpha</taxon>
        <taxon>Paleoanguimorpha</taxon>
        <taxon>Varanoidea</taxon>
        <taxon>Varanidae</taxon>
        <taxon>Varanus</taxon>
    </lineage>
</organism>
<keyword evidence="11" id="KW-0325">Glycoprotein</keyword>
<keyword evidence="5 14" id="KW-0552">Olfaction</keyword>
<evidence type="ECO:0000256" key="9">
    <source>
        <dbReference type="ARBA" id="ARBA00023157"/>
    </source>
</evidence>
<keyword evidence="9" id="KW-1015">Disulfide bond</keyword>
<evidence type="ECO:0000256" key="7">
    <source>
        <dbReference type="ARBA" id="ARBA00023040"/>
    </source>
</evidence>
<sequence>MQAIEIPETKNQTLVTEFILLGFRHLQDMKTIPLFTLFLLIYIVTMAGNIILILLVTIDSHLHTPMYFFLGNLSYLEICCSSNILPRMLYSFLTGRKTISVNACFMQEYVFGSLGSVECYLLSVMSYDRYLAIGKPLHYATVMSSKLCLQLIVTSWISSVLLSSITLILISQLVFCASNEIDHYFCDTFPLIELSCSDTHILKLFLYVLSSVITFPPFTLTLTSYIFIIAAIMRIPSTTGKQKAFSTCSSHLLVVTFFYGTLISIYVIPGNNRLNGLHKVFSIFYTILTPMVNPIIYSLRNKEVKDALRRLTSLLLVKTQKKIRYSNRSMF</sequence>
<dbReference type="PANTHER" id="PTHR24242:SF407">
    <property type="entry name" value="OLFACTORY RECEPTOR"/>
    <property type="match status" value="1"/>
</dbReference>
<reference evidence="16" key="1">
    <citation type="submission" date="2025-08" db="UniProtKB">
        <authorList>
            <consortium name="Ensembl"/>
        </authorList>
    </citation>
    <scope>IDENTIFICATION</scope>
</reference>
<reference evidence="16" key="2">
    <citation type="submission" date="2025-09" db="UniProtKB">
        <authorList>
            <consortium name="Ensembl"/>
        </authorList>
    </citation>
    <scope>IDENTIFICATION</scope>
</reference>
<evidence type="ECO:0000256" key="14">
    <source>
        <dbReference type="RuleBase" id="RU363047"/>
    </source>
</evidence>
<keyword evidence="6 14" id="KW-1133">Transmembrane helix</keyword>
<dbReference type="InterPro" id="IPR017452">
    <property type="entry name" value="GPCR_Rhodpsn_7TM"/>
</dbReference>
<dbReference type="OMA" id="VENQSHV"/>
<evidence type="ECO:0000256" key="11">
    <source>
        <dbReference type="ARBA" id="ARBA00023180"/>
    </source>
</evidence>
<feature type="transmembrane region" description="Helical" evidence="14">
    <location>
        <begin position="280"/>
        <end position="299"/>
    </location>
</feature>
<proteinExistence type="inferred from homology"/>
<dbReference type="PRINTS" id="PR00237">
    <property type="entry name" value="GPCRRHODOPSN"/>
</dbReference>
<evidence type="ECO:0000256" key="12">
    <source>
        <dbReference type="ARBA" id="ARBA00023224"/>
    </source>
</evidence>
<keyword evidence="7 13" id="KW-0297">G-protein coupled receptor</keyword>
<evidence type="ECO:0000313" key="17">
    <source>
        <dbReference type="Proteomes" id="UP000694545"/>
    </source>
</evidence>
<dbReference type="GO" id="GO:0005886">
    <property type="term" value="C:plasma membrane"/>
    <property type="evidence" value="ECO:0007669"/>
    <property type="project" value="UniProtKB-SubCell"/>
</dbReference>
<dbReference type="CDD" id="cd15911">
    <property type="entry name" value="7tmA_OR11A-like"/>
    <property type="match status" value="1"/>
</dbReference>
<evidence type="ECO:0000259" key="15">
    <source>
        <dbReference type="PROSITE" id="PS50262"/>
    </source>
</evidence>
<evidence type="ECO:0000256" key="4">
    <source>
        <dbReference type="ARBA" id="ARBA00022692"/>
    </source>
</evidence>
<dbReference type="Ensembl" id="ENSVKKT00000017075.1">
    <property type="protein sequence ID" value="ENSVKKP00000016662.1"/>
    <property type="gene ID" value="ENSVKKG00000011396.1"/>
</dbReference>